<dbReference type="PANTHER" id="PTHR43479:SF11">
    <property type="entry name" value="ACREF_ENVCD OPERON REPRESSOR-RELATED"/>
    <property type="match status" value="1"/>
</dbReference>
<evidence type="ECO:0000259" key="3">
    <source>
        <dbReference type="PROSITE" id="PS50977"/>
    </source>
</evidence>
<comment type="caution">
    <text evidence="4">The sequence shown here is derived from an EMBL/GenBank/DDBJ whole genome shotgun (WGS) entry which is preliminary data.</text>
</comment>
<dbReference type="GeneID" id="79827447"/>
<dbReference type="PANTHER" id="PTHR43479">
    <property type="entry name" value="ACREF/ENVCD OPERON REPRESSOR-RELATED"/>
    <property type="match status" value="1"/>
</dbReference>
<evidence type="ECO:0000256" key="1">
    <source>
        <dbReference type="ARBA" id="ARBA00023125"/>
    </source>
</evidence>
<dbReference type="Proteomes" id="UP000294684">
    <property type="component" value="Unassembled WGS sequence"/>
</dbReference>
<dbReference type="Gene3D" id="1.10.357.10">
    <property type="entry name" value="Tetracycline Repressor, domain 2"/>
    <property type="match status" value="1"/>
</dbReference>
<dbReference type="InterPro" id="IPR050624">
    <property type="entry name" value="HTH-type_Tx_Regulator"/>
</dbReference>
<feature type="domain" description="HTH tetR-type" evidence="3">
    <location>
        <begin position="8"/>
        <end position="68"/>
    </location>
</feature>
<evidence type="ECO:0000313" key="4">
    <source>
        <dbReference type="EMBL" id="TDY73129.1"/>
    </source>
</evidence>
<dbReference type="STRING" id="1193051.LEP1GSC017_1852"/>
<evidence type="ECO:0000313" key="5">
    <source>
        <dbReference type="Proteomes" id="UP000294684"/>
    </source>
</evidence>
<dbReference type="InterPro" id="IPR032551">
    <property type="entry name" value="BscR_C"/>
</dbReference>
<keyword evidence="1 2" id="KW-0238">DNA-binding</keyword>
<dbReference type="Pfam" id="PF00440">
    <property type="entry name" value="TetR_N"/>
    <property type="match status" value="1"/>
</dbReference>
<proteinExistence type="predicted"/>
<dbReference type="OrthoDB" id="6430772at2"/>
<name>A0A4R8MUA3_LEPME</name>
<reference evidence="4 5" key="1">
    <citation type="submission" date="2019-03" db="EMBL/GenBank/DDBJ databases">
        <title>Genomic Encyclopedia of Archaeal and Bacterial Type Strains, Phase II (KMG-II): from individual species to whole genera.</title>
        <authorList>
            <person name="Goeker M."/>
        </authorList>
    </citation>
    <scope>NUCLEOTIDE SEQUENCE [LARGE SCALE GENOMIC DNA]</scope>
    <source>
        <strain evidence="4 5">DSM 21537</strain>
    </source>
</reference>
<sequence>MVEKSLKLNKSEEILTAALELFTAKGFDGTAVPLIAERANVAAGTIYRYFASKEELVNSLFQRWQENLYDKIKTNFPIDNSPREQFHFIWQSMAEFQKENPLAFDFLEMQYNLPYLDKKSIEKRATLLKFLTRFAHNNRSIFRKLPPDALIAIVWGAFVGLVKGSRSGKIKLDPSFLKESEELMWNAIRLPNETTLI</sequence>
<keyword evidence="5" id="KW-1185">Reference proteome</keyword>
<evidence type="ECO:0000256" key="2">
    <source>
        <dbReference type="PROSITE-ProRule" id="PRU00335"/>
    </source>
</evidence>
<dbReference type="AlphaFoldDB" id="A0A4R8MUA3"/>
<dbReference type="Pfam" id="PF16295">
    <property type="entry name" value="TetR_C_10"/>
    <property type="match status" value="1"/>
</dbReference>
<dbReference type="PROSITE" id="PS50977">
    <property type="entry name" value="HTH_TETR_2"/>
    <property type="match status" value="1"/>
</dbReference>
<dbReference type="InterPro" id="IPR001647">
    <property type="entry name" value="HTH_TetR"/>
</dbReference>
<dbReference type="GO" id="GO:0003677">
    <property type="term" value="F:DNA binding"/>
    <property type="evidence" value="ECO:0007669"/>
    <property type="project" value="UniProtKB-UniRule"/>
</dbReference>
<dbReference type="InterPro" id="IPR009057">
    <property type="entry name" value="Homeodomain-like_sf"/>
</dbReference>
<accession>A0A4R8MUA3</accession>
<dbReference type="RefSeq" id="WP_004784049.1">
    <property type="nucleotide sequence ID" value="NZ_RQGE01000010.1"/>
</dbReference>
<organism evidence="4 5">
    <name type="scientific">Leptospira meyeri</name>
    <dbReference type="NCBI Taxonomy" id="29508"/>
    <lineage>
        <taxon>Bacteria</taxon>
        <taxon>Pseudomonadati</taxon>
        <taxon>Spirochaetota</taxon>
        <taxon>Spirochaetia</taxon>
        <taxon>Leptospirales</taxon>
        <taxon>Leptospiraceae</taxon>
        <taxon>Leptospira</taxon>
    </lineage>
</organism>
<dbReference type="EMBL" id="SORO01000001">
    <property type="protein sequence ID" value="TDY73129.1"/>
    <property type="molecule type" value="Genomic_DNA"/>
</dbReference>
<gene>
    <name evidence="4" type="ORF">CLV96_2151</name>
</gene>
<dbReference type="SUPFAM" id="SSF46689">
    <property type="entry name" value="Homeodomain-like"/>
    <property type="match status" value="1"/>
</dbReference>
<protein>
    <submittedName>
        <fullName evidence="4">AcrR family transcriptional regulator</fullName>
    </submittedName>
</protein>
<dbReference type="PRINTS" id="PR00455">
    <property type="entry name" value="HTHTETR"/>
</dbReference>
<feature type="DNA-binding region" description="H-T-H motif" evidence="2">
    <location>
        <begin position="31"/>
        <end position="50"/>
    </location>
</feature>